<dbReference type="GO" id="GO:0000400">
    <property type="term" value="F:four-way junction DNA binding"/>
    <property type="evidence" value="ECO:0007669"/>
    <property type="project" value="UniProtKB-UniRule"/>
</dbReference>
<keyword evidence="8" id="KW-0378">Hydrolase</keyword>
<dbReference type="NCBIfam" id="TIGR00084">
    <property type="entry name" value="ruvA"/>
    <property type="match status" value="1"/>
</dbReference>
<dbReference type="HAMAP" id="MF_00031">
    <property type="entry name" value="DNA_HJ_migration_RuvA"/>
    <property type="match status" value="1"/>
</dbReference>
<dbReference type="GO" id="GO:0006281">
    <property type="term" value="P:DNA repair"/>
    <property type="evidence" value="ECO:0007669"/>
    <property type="project" value="UniProtKB-UniRule"/>
</dbReference>
<dbReference type="Gene3D" id="2.40.50.140">
    <property type="entry name" value="Nucleic acid-binding proteins"/>
    <property type="match status" value="1"/>
</dbReference>
<dbReference type="InterPro" id="IPR000085">
    <property type="entry name" value="RuvA"/>
</dbReference>
<feature type="domain" description="Helix-hairpin-helix DNA-binding motif class 1" evidence="7">
    <location>
        <begin position="73"/>
        <end position="92"/>
    </location>
</feature>
<dbReference type="InterPro" id="IPR010994">
    <property type="entry name" value="RuvA_2-like"/>
</dbReference>
<dbReference type="AlphaFoldDB" id="A0A6N3EHB6"/>
<reference evidence="8" key="1">
    <citation type="submission" date="2019-11" db="EMBL/GenBank/DDBJ databases">
        <authorList>
            <person name="Feng L."/>
        </authorList>
    </citation>
    <scope>NUCLEOTIDE SEQUENCE</scope>
    <source>
        <strain evidence="8">ElentaLFYP107</strain>
    </source>
</reference>
<keyword evidence="8" id="KW-0067">ATP-binding</keyword>
<dbReference type="GO" id="GO:0009378">
    <property type="term" value="F:four-way junction helicase activity"/>
    <property type="evidence" value="ECO:0007669"/>
    <property type="project" value="InterPro"/>
</dbReference>
<dbReference type="GO" id="GO:0048476">
    <property type="term" value="C:Holliday junction resolvase complex"/>
    <property type="evidence" value="ECO:0007669"/>
    <property type="project" value="UniProtKB-UniRule"/>
</dbReference>
<dbReference type="SUPFAM" id="SSF47781">
    <property type="entry name" value="RuvA domain 2-like"/>
    <property type="match status" value="1"/>
</dbReference>
<feature type="region of interest" description="Domain I" evidence="6">
    <location>
        <begin position="1"/>
        <end position="64"/>
    </location>
</feature>
<dbReference type="InterPro" id="IPR003583">
    <property type="entry name" value="Hlx-hairpin-Hlx_DNA-bd_motif"/>
</dbReference>
<comment type="function">
    <text evidence="6">The RuvA-RuvB-RuvC complex processes Holliday junction (HJ) DNA during genetic recombination and DNA repair, while the RuvA-RuvB complex plays an important role in the rescue of blocked DNA replication forks via replication fork reversal (RFR). RuvA specifically binds to HJ cruciform DNA, conferring on it an open structure. The RuvB hexamer acts as an ATP-dependent pump, pulling dsDNA into and through the RuvAB complex. HJ branch migration allows RuvC to scan DNA until it finds its consensus sequence, where it cleaves and resolves the cruciform DNA.</text>
</comment>
<protein>
    <recommendedName>
        <fullName evidence="6">Holliday junction branch migration complex subunit RuvA</fullName>
    </recommendedName>
</protein>
<keyword evidence="5 6" id="KW-0234">DNA repair</keyword>
<accession>A0A6N3EHB6</accession>
<keyword evidence="3 6" id="KW-0238">DNA-binding</keyword>
<evidence type="ECO:0000256" key="4">
    <source>
        <dbReference type="ARBA" id="ARBA00023172"/>
    </source>
</evidence>
<dbReference type="InterPro" id="IPR012340">
    <property type="entry name" value="NA-bd_OB-fold"/>
</dbReference>
<dbReference type="EMBL" id="CACRTT010000023">
    <property type="protein sequence ID" value="VYU39465.1"/>
    <property type="molecule type" value="Genomic_DNA"/>
</dbReference>
<evidence type="ECO:0000259" key="7">
    <source>
        <dbReference type="SMART" id="SM00278"/>
    </source>
</evidence>
<dbReference type="Pfam" id="PF01330">
    <property type="entry name" value="RuvA_N"/>
    <property type="match status" value="1"/>
</dbReference>
<keyword evidence="4 6" id="KW-0233">DNA recombination</keyword>
<keyword evidence="8" id="KW-0547">Nucleotide-binding</keyword>
<dbReference type="InterPro" id="IPR013849">
    <property type="entry name" value="DNA_helicase_Holl-junc_RuvA_I"/>
</dbReference>
<evidence type="ECO:0000313" key="8">
    <source>
        <dbReference type="EMBL" id="VYU39465.1"/>
    </source>
</evidence>
<comment type="similarity">
    <text evidence="6">Belongs to the RuvA family.</text>
</comment>
<comment type="subcellular location">
    <subcellularLocation>
        <location evidence="6">Cytoplasm</location>
    </subcellularLocation>
</comment>
<organism evidence="8">
    <name type="scientific">Eggerthella lenta</name>
    <name type="common">Eubacterium lentum</name>
    <dbReference type="NCBI Taxonomy" id="84112"/>
    <lineage>
        <taxon>Bacteria</taxon>
        <taxon>Bacillati</taxon>
        <taxon>Actinomycetota</taxon>
        <taxon>Coriobacteriia</taxon>
        <taxon>Eggerthellales</taxon>
        <taxon>Eggerthellaceae</taxon>
        <taxon>Eggerthella</taxon>
    </lineage>
</organism>
<name>A0A6N3EHB6_EGGLN</name>
<dbReference type="Pfam" id="PF14520">
    <property type="entry name" value="HHH_5"/>
    <property type="match status" value="1"/>
</dbReference>
<keyword evidence="1 6" id="KW-0963">Cytoplasm</keyword>
<dbReference type="SUPFAM" id="SSF50249">
    <property type="entry name" value="Nucleic acid-binding proteins"/>
    <property type="match status" value="1"/>
</dbReference>
<dbReference type="GO" id="GO:0005737">
    <property type="term" value="C:cytoplasm"/>
    <property type="evidence" value="ECO:0007669"/>
    <property type="project" value="UniProtKB-SubCell"/>
</dbReference>
<feature type="domain" description="Helix-hairpin-helix DNA-binding motif class 1" evidence="7">
    <location>
        <begin position="108"/>
        <end position="127"/>
    </location>
</feature>
<comment type="domain">
    <text evidence="6">Has three domains with a flexible linker between the domains II and III and assumes an 'L' shape. Domain III is highly mobile and contacts RuvB.</text>
</comment>
<evidence type="ECO:0000256" key="1">
    <source>
        <dbReference type="ARBA" id="ARBA00022490"/>
    </source>
</evidence>
<comment type="subunit">
    <text evidence="6">Homotetramer. Forms an RuvA(8)-RuvB(12)-Holliday junction (HJ) complex. HJ DNA is sandwiched between 2 RuvA tetramers; dsDNA enters through RuvA and exits via RuvB. An RuvB hexamer assembles on each DNA strand where it exits the tetramer. Each RuvB hexamer is contacted by two RuvA subunits (via domain III) on 2 adjacent RuvB subunits; this complex drives branch migration. In the full resolvosome a probable DNA-RuvA(4)-RuvB(12)-RuvC(2) complex forms which resolves the HJ.</text>
</comment>
<dbReference type="GO" id="GO:0006310">
    <property type="term" value="P:DNA recombination"/>
    <property type="evidence" value="ECO:0007669"/>
    <property type="project" value="UniProtKB-UniRule"/>
</dbReference>
<dbReference type="GO" id="GO:0005524">
    <property type="term" value="F:ATP binding"/>
    <property type="evidence" value="ECO:0007669"/>
    <property type="project" value="InterPro"/>
</dbReference>
<evidence type="ECO:0000256" key="5">
    <source>
        <dbReference type="ARBA" id="ARBA00023204"/>
    </source>
</evidence>
<dbReference type="Gene3D" id="1.10.150.20">
    <property type="entry name" value="5' to 3' exonuclease, C-terminal subdomain"/>
    <property type="match status" value="1"/>
</dbReference>
<gene>
    <name evidence="6 8" type="primary">ruvA</name>
    <name evidence="8" type="ORF">ELLFYP107_00387</name>
</gene>
<feature type="region of interest" description="Domain III" evidence="6">
    <location>
        <begin position="148"/>
        <end position="205"/>
    </location>
</feature>
<sequence>MIAFLKGTLAGKTATTAYIEVNGVGYAVGMSQASLSKLPETGAPVEVHTFLQVRDDALALYGFLALEEKALFERLIGVGGVGPKVALAALSAFSPAGLVAAVQAQDVAAVQRIPGVGKKTASRIILELKGSFDEGLASLFDGAAPAAASAANLAGTREALLSMGFTSEEADVALKGAPEGASEGVLLQYALKRLGSAGLPTGGTA</sequence>
<dbReference type="RefSeq" id="WP_114557499.1">
    <property type="nucleotide sequence ID" value="NZ_CACRTT010000023.1"/>
</dbReference>
<dbReference type="SMART" id="SM00278">
    <property type="entry name" value="HhH1"/>
    <property type="match status" value="2"/>
</dbReference>
<keyword evidence="8" id="KW-0347">Helicase</keyword>
<keyword evidence="2 6" id="KW-0227">DNA damage</keyword>
<proteinExistence type="inferred from homology"/>
<evidence type="ECO:0000256" key="3">
    <source>
        <dbReference type="ARBA" id="ARBA00023125"/>
    </source>
</evidence>
<evidence type="ECO:0000256" key="2">
    <source>
        <dbReference type="ARBA" id="ARBA00022763"/>
    </source>
</evidence>
<dbReference type="GO" id="GO:0016787">
    <property type="term" value="F:hydrolase activity"/>
    <property type="evidence" value="ECO:0007669"/>
    <property type="project" value="UniProtKB-KW"/>
</dbReference>
<comment type="caution">
    <text evidence="6">Lacks conserved residue(s) required for the propagation of feature annotation.</text>
</comment>
<evidence type="ECO:0000256" key="6">
    <source>
        <dbReference type="HAMAP-Rule" id="MF_00031"/>
    </source>
</evidence>